<evidence type="ECO:0000313" key="2">
    <source>
        <dbReference type="Proteomes" id="UP000041770"/>
    </source>
</evidence>
<gene>
    <name evidence="1" type="ORF">ERS013200_00859</name>
</gene>
<organism evidence="1 2">
    <name type="scientific">Vibrio cholerae</name>
    <dbReference type="NCBI Taxonomy" id="666"/>
    <lineage>
        <taxon>Bacteria</taxon>
        <taxon>Pseudomonadati</taxon>
        <taxon>Pseudomonadota</taxon>
        <taxon>Gammaproteobacteria</taxon>
        <taxon>Vibrionales</taxon>
        <taxon>Vibrionaceae</taxon>
        <taxon>Vibrio</taxon>
    </lineage>
</organism>
<reference evidence="1 2" key="1">
    <citation type="submission" date="2015-07" db="EMBL/GenBank/DDBJ databases">
        <authorList>
            <consortium name="Pathogen Informatics"/>
        </authorList>
    </citation>
    <scope>NUCLEOTIDE SEQUENCE [LARGE SCALE GENOMIC DNA]</scope>
    <source>
        <strain evidence="1 2">A316</strain>
    </source>
</reference>
<proteinExistence type="predicted"/>
<dbReference type="RefSeq" id="WP_000460404.1">
    <property type="nucleotide sequence ID" value="NZ_CADDXB010000001.1"/>
</dbReference>
<dbReference type="Proteomes" id="UP000041770">
    <property type="component" value="Unassembled WGS sequence"/>
</dbReference>
<name>A0A655TEE7_VIBCL</name>
<protein>
    <submittedName>
        <fullName evidence="1">Uncharacterized protein</fullName>
    </submittedName>
</protein>
<sequence>MFDSIDFESVTIGSRRSSANEQVTITHLTKKNGTQEHIYRLSRDTLDKLGLVYGDRVDILYSKDQSVCRIQKVEKGGLKLGQQVKDNENSAALVRVVFRPDTHPDLLSKAKNIRNPERDKCKYGFKDNRIEYKEGCLTFELKLVD</sequence>
<dbReference type="EMBL" id="CWQY01000004">
    <property type="protein sequence ID" value="CSC21963.1"/>
    <property type="molecule type" value="Genomic_DNA"/>
</dbReference>
<evidence type="ECO:0000313" key="1">
    <source>
        <dbReference type="EMBL" id="CSC21963.1"/>
    </source>
</evidence>
<dbReference type="AlphaFoldDB" id="A0A655TEE7"/>
<accession>A0A655TEE7</accession>